<dbReference type="Proteomes" id="UP001149090">
    <property type="component" value="Unassembled WGS sequence"/>
</dbReference>
<keyword evidence="4" id="KW-0449">Lipoprotein</keyword>
<accession>A0A9Q0LGK6</accession>
<evidence type="ECO:0000256" key="1">
    <source>
        <dbReference type="ARBA" id="ARBA00004635"/>
    </source>
</evidence>
<comment type="subcellular location">
    <subcellularLocation>
        <location evidence="1">Membrane</location>
        <topology evidence="1">Lipid-anchor</topology>
    </subcellularLocation>
</comment>
<dbReference type="PANTHER" id="PTHR12422">
    <property type="entry name" value="GH09096P"/>
    <property type="match status" value="1"/>
</dbReference>
<dbReference type="GO" id="GO:0016020">
    <property type="term" value="C:membrane"/>
    <property type="evidence" value="ECO:0007669"/>
    <property type="project" value="UniProtKB-SubCell"/>
</dbReference>
<protein>
    <recommendedName>
        <fullName evidence="6">CYRIA/CYRIB Rac1 binding domain-containing protein</fullName>
    </recommendedName>
</protein>
<feature type="domain" description="CYRIA/CYRIB Rac1 binding" evidence="6">
    <location>
        <begin position="10"/>
        <end position="221"/>
    </location>
</feature>
<comment type="similarity">
    <text evidence="2">Belongs to the CYRI family.</text>
</comment>
<evidence type="ECO:0000259" key="6">
    <source>
        <dbReference type="Pfam" id="PF07159"/>
    </source>
</evidence>
<dbReference type="InterPro" id="IPR009828">
    <property type="entry name" value="CYRIA/CYRIB_Rac1-bd"/>
</dbReference>
<name>A0A9Q0LGK6_ANAIG</name>
<dbReference type="GO" id="GO:0031267">
    <property type="term" value="F:small GTPase binding"/>
    <property type="evidence" value="ECO:0007669"/>
    <property type="project" value="InterPro"/>
</dbReference>
<dbReference type="InterPro" id="IPR039789">
    <property type="entry name" value="CYRI"/>
</dbReference>
<evidence type="ECO:0000256" key="3">
    <source>
        <dbReference type="ARBA" id="ARBA00023136"/>
    </source>
</evidence>
<sequence>MGFAVLFHSNIIPLLLSRLCSTGGEDASDRLVSQQALAKQFGDIINFVLAFDEIKFEKAKIQNDFSYYRRVVSRKRTEIDPNDLRISDQKADQLSLFFAYATPMMKCVIDCLVQFKTKNEIPEHDIYETLATMSNVFYSLIETKKFENQETNIFCLRGMTGCIILYDHVHPVGSFRKKSPIMIKQCLTLLLEYQPKQQGLINAIKFSTKHLKDETTQAQVKQLLDV</sequence>
<evidence type="ECO:0000256" key="5">
    <source>
        <dbReference type="SAM" id="SignalP"/>
    </source>
</evidence>
<feature type="signal peptide" evidence="5">
    <location>
        <begin position="1"/>
        <end position="22"/>
    </location>
</feature>
<dbReference type="EMBL" id="JAPDFW010000091">
    <property type="protein sequence ID" value="KAJ5071093.1"/>
    <property type="molecule type" value="Genomic_DNA"/>
</dbReference>
<keyword evidence="3" id="KW-0472">Membrane</keyword>
<proteinExistence type="inferred from homology"/>
<feature type="chain" id="PRO_5040139915" description="CYRIA/CYRIB Rac1 binding domain-containing protein" evidence="5">
    <location>
        <begin position="23"/>
        <end position="226"/>
    </location>
</feature>
<dbReference type="AlphaFoldDB" id="A0A9Q0LGK6"/>
<dbReference type="OrthoDB" id="60973at2759"/>
<comment type="caution">
    <text evidence="7">The sequence shown here is derived from an EMBL/GenBank/DDBJ whole genome shotgun (WGS) entry which is preliminary data.</text>
</comment>
<keyword evidence="8" id="KW-1185">Reference proteome</keyword>
<evidence type="ECO:0000313" key="7">
    <source>
        <dbReference type="EMBL" id="KAJ5071093.1"/>
    </source>
</evidence>
<evidence type="ECO:0000256" key="2">
    <source>
        <dbReference type="ARBA" id="ARBA00005778"/>
    </source>
</evidence>
<organism evidence="7 8">
    <name type="scientific">Anaeramoeba ignava</name>
    <name type="common">Anaerobic marine amoeba</name>
    <dbReference type="NCBI Taxonomy" id="1746090"/>
    <lineage>
        <taxon>Eukaryota</taxon>
        <taxon>Metamonada</taxon>
        <taxon>Anaeramoebidae</taxon>
        <taxon>Anaeramoeba</taxon>
    </lineage>
</organism>
<dbReference type="GO" id="GO:0030833">
    <property type="term" value="P:regulation of actin filament polymerization"/>
    <property type="evidence" value="ECO:0007669"/>
    <property type="project" value="InterPro"/>
</dbReference>
<gene>
    <name evidence="7" type="ORF">M0811_10577</name>
</gene>
<dbReference type="OMA" id="NICRIMI"/>
<dbReference type="Pfam" id="PF07159">
    <property type="entry name" value="CYRIA-B_Rac1-bd"/>
    <property type="match status" value="1"/>
</dbReference>
<evidence type="ECO:0000313" key="8">
    <source>
        <dbReference type="Proteomes" id="UP001149090"/>
    </source>
</evidence>
<reference evidence="7" key="1">
    <citation type="submission" date="2022-10" db="EMBL/GenBank/DDBJ databases">
        <title>Novel sulphate-reducing endosymbionts in the free-living metamonad Anaeramoeba.</title>
        <authorList>
            <person name="Jerlstrom-Hultqvist J."/>
            <person name="Cepicka I."/>
            <person name="Gallot-Lavallee L."/>
            <person name="Salas-Leiva D."/>
            <person name="Curtis B.A."/>
            <person name="Zahonova K."/>
            <person name="Pipaliya S."/>
            <person name="Dacks J."/>
            <person name="Roger A.J."/>
        </authorList>
    </citation>
    <scope>NUCLEOTIDE SEQUENCE</scope>
    <source>
        <strain evidence="7">BMAN</strain>
    </source>
</reference>
<evidence type="ECO:0000256" key="4">
    <source>
        <dbReference type="ARBA" id="ARBA00023288"/>
    </source>
</evidence>
<keyword evidence="5" id="KW-0732">Signal</keyword>